<dbReference type="PANTHER" id="PTHR44688">
    <property type="entry name" value="DNA-BINDING TRANSCRIPTIONAL ACTIVATOR DEVR_DOSR"/>
    <property type="match status" value="1"/>
</dbReference>
<dbReference type="InterPro" id="IPR059106">
    <property type="entry name" value="WHD_MalT"/>
</dbReference>
<dbReference type="Gene3D" id="1.25.40.10">
    <property type="entry name" value="Tetratricopeptide repeat domain"/>
    <property type="match status" value="1"/>
</dbReference>
<name>A0A4P6JNE7_KTERU</name>
<evidence type="ECO:0000256" key="2">
    <source>
        <dbReference type="ARBA" id="ARBA00023125"/>
    </source>
</evidence>
<dbReference type="GO" id="GO:0006355">
    <property type="term" value="P:regulation of DNA-templated transcription"/>
    <property type="evidence" value="ECO:0007669"/>
    <property type="project" value="InterPro"/>
</dbReference>
<dbReference type="InterPro" id="IPR011990">
    <property type="entry name" value="TPR-like_helical_dom_sf"/>
</dbReference>
<dbReference type="InterPro" id="IPR027417">
    <property type="entry name" value="P-loop_NTPase"/>
</dbReference>
<evidence type="ECO:0000313" key="5">
    <source>
        <dbReference type="EMBL" id="QBD76829.1"/>
    </source>
</evidence>
<keyword evidence="3" id="KW-0804">Transcription</keyword>
<protein>
    <recommendedName>
        <fullName evidence="4">HTH luxR-type domain-containing protein</fullName>
    </recommendedName>
</protein>
<dbReference type="InterPro" id="IPR000792">
    <property type="entry name" value="Tscrpt_reg_LuxR_C"/>
</dbReference>
<dbReference type="SUPFAM" id="SSF52540">
    <property type="entry name" value="P-loop containing nucleoside triphosphate hydrolases"/>
    <property type="match status" value="1"/>
</dbReference>
<dbReference type="Pfam" id="PF17874">
    <property type="entry name" value="TPR_MalT"/>
    <property type="match status" value="1"/>
</dbReference>
<keyword evidence="1" id="KW-0805">Transcription regulation</keyword>
<accession>A0A4P6JNE7</accession>
<proteinExistence type="predicted"/>
<dbReference type="EMBL" id="CP035758">
    <property type="protein sequence ID" value="QBD76829.1"/>
    <property type="molecule type" value="Genomic_DNA"/>
</dbReference>
<dbReference type="InterPro" id="IPR036388">
    <property type="entry name" value="WH-like_DNA-bd_sf"/>
</dbReference>
<evidence type="ECO:0000256" key="1">
    <source>
        <dbReference type="ARBA" id="ARBA00023015"/>
    </source>
</evidence>
<dbReference type="InterPro" id="IPR041617">
    <property type="entry name" value="TPR_MalT"/>
</dbReference>
<keyword evidence="2" id="KW-0238">DNA-binding</keyword>
<dbReference type="Gene3D" id="1.10.10.10">
    <property type="entry name" value="Winged helix-like DNA-binding domain superfamily/Winged helix DNA-binding domain"/>
    <property type="match status" value="1"/>
</dbReference>
<dbReference type="Gene3D" id="3.40.50.300">
    <property type="entry name" value="P-loop containing nucleotide triphosphate hydrolases"/>
    <property type="match status" value="1"/>
</dbReference>
<dbReference type="KEGG" id="kbs:EPA93_12770"/>
<dbReference type="Pfam" id="PF25873">
    <property type="entry name" value="WHD_MalT"/>
    <property type="match status" value="1"/>
</dbReference>
<dbReference type="Proteomes" id="UP000290365">
    <property type="component" value="Chromosome"/>
</dbReference>
<dbReference type="SMART" id="SM00421">
    <property type="entry name" value="HTH_LUXR"/>
    <property type="match status" value="1"/>
</dbReference>
<gene>
    <name evidence="5" type="ORF">EPA93_12770</name>
</gene>
<reference evidence="5 6" key="1">
    <citation type="submission" date="2019-01" db="EMBL/GenBank/DDBJ databases">
        <title>Ktedonosporobacter rubrisoli SCAWS-G2.</title>
        <authorList>
            <person name="Huang Y."/>
            <person name="Yan B."/>
        </authorList>
    </citation>
    <scope>NUCLEOTIDE SEQUENCE [LARGE SCALE GENOMIC DNA]</scope>
    <source>
        <strain evidence="5 6">SCAWS-G2</strain>
    </source>
</reference>
<dbReference type="CDD" id="cd06170">
    <property type="entry name" value="LuxR_C_like"/>
    <property type="match status" value="1"/>
</dbReference>
<organism evidence="5 6">
    <name type="scientific">Ktedonosporobacter rubrisoli</name>
    <dbReference type="NCBI Taxonomy" id="2509675"/>
    <lineage>
        <taxon>Bacteria</taxon>
        <taxon>Bacillati</taxon>
        <taxon>Chloroflexota</taxon>
        <taxon>Ktedonobacteria</taxon>
        <taxon>Ktedonobacterales</taxon>
        <taxon>Ktedonosporobacteraceae</taxon>
        <taxon>Ktedonosporobacter</taxon>
    </lineage>
</organism>
<sequence length="1047" mass="117591">MPRYAQSQLRWSEQAQSYVLASADQASSQEFNVGWLEQIASFSFHSRDGMYYTVRKQKVQRGGSYWYAYRRLHGRIIKRYLGKTADLSLNRLEEIARLLESSSSAQQLTADPQQEMTSSSYSLSVPFQEDVKVLSPPEPVPLLLSKLAPPRLPGFLLDRSRLFTLLDNGQQCAITLLSAPAGFGKTTLVCQWIAARRTQSDFPTVAWVSLESADNDPLRFWRYLIATCQALQIDLQDANAALRALTPQPPFLLSEFSTMLTALLNALAQCPTRGILVLEDYHVITEQTTQETLSFFLEHLPTTLHVILISRNDPPFSLTLLRARNMLYEVRTSDLRFSEEESSILLHHALPFALDASTIQRLHAQLQGWGAGLHLMKLALQKTTTAAQQAQVLALFSQNNTSLQEYFVSEVLALQPEPVQQFILQTCLLTRLNSSLCNAVTQQENAQDLLTLLDHSDLFLEPLEYGTSQRPQMTQQWYRYHALFAEAMQAEAHRRFSREQLRLLSARASHWYETHSFPHEAIDVALSTQDYERAAILIVSTSAEHTFPGEIYEPHTLQRWLEQLPENILEKHPLLCLSYATTLLFQSTSWQPDDLALPLMEKLLHKAEQGFRVENNLSKLGELAAFRSLLALRSGDIQASSRYAKQALDWLAEGQHIWRGLTLSIVAEELLQKGHFQQAFAALLEAQALCGAAKNHYFQRIALLKLAHVYFEQGNTQQASALYRQLLADAQNEEPIYARSYALVGLASLCYACNDLESASRYAQEAIAISNSQFLVYYEVQAGLLQARILQAQGQDFVAQQQLSALLDRTFASLPHLAQEIKAAQAHLALSTGEHITMQLWAASRLPHPTFSQEIGEKLLISRWLRAQGKLDEAAHQLELLLAATQKAGQTRRILEIQVEMVLVAAARKQKTEALQLLQRVLGQALASNLSRMFLDAGEQMATLLRLLIPQLHEAPLLTFVRTILRAFPGQSQNGTLAPSTALLEPLSPQEKRVLRLLAQHRSNADIASELVVSVNTVRTQVQSIYGKLGVHNRSAASAVAHELHLI</sequence>
<dbReference type="SUPFAM" id="SSF48452">
    <property type="entry name" value="TPR-like"/>
    <property type="match status" value="1"/>
</dbReference>
<dbReference type="SUPFAM" id="SSF46894">
    <property type="entry name" value="C-terminal effector domain of the bipartite response regulators"/>
    <property type="match status" value="1"/>
</dbReference>
<evidence type="ECO:0000259" key="4">
    <source>
        <dbReference type="PROSITE" id="PS50043"/>
    </source>
</evidence>
<dbReference type="RefSeq" id="WP_129887893.1">
    <property type="nucleotide sequence ID" value="NZ_CP035758.1"/>
</dbReference>
<evidence type="ECO:0000256" key="3">
    <source>
        <dbReference type="ARBA" id="ARBA00023163"/>
    </source>
</evidence>
<dbReference type="GO" id="GO:0003677">
    <property type="term" value="F:DNA binding"/>
    <property type="evidence" value="ECO:0007669"/>
    <property type="project" value="UniProtKB-KW"/>
</dbReference>
<feature type="domain" description="HTH luxR-type" evidence="4">
    <location>
        <begin position="980"/>
        <end position="1045"/>
    </location>
</feature>
<dbReference type="PANTHER" id="PTHR44688:SF16">
    <property type="entry name" value="DNA-BINDING TRANSCRIPTIONAL ACTIVATOR DEVR_DOSR"/>
    <property type="match status" value="1"/>
</dbReference>
<dbReference type="InterPro" id="IPR016032">
    <property type="entry name" value="Sig_transdc_resp-reg_C-effctor"/>
</dbReference>
<dbReference type="PROSITE" id="PS50043">
    <property type="entry name" value="HTH_LUXR_2"/>
    <property type="match status" value="1"/>
</dbReference>
<dbReference type="OrthoDB" id="135557at2"/>
<dbReference type="Pfam" id="PF00196">
    <property type="entry name" value="GerE"/>
    <property type="match status" value="1"/>
</dbReference>
<evidence type="ECO:0000313" key="6">
    <source>
        <dbReference type="Proteomes" id="UP000290365"/>
    </source>
</evidence>
<dbReference type="AlphaFoldDB" id="A0A4P6JNE7"/>
<keyword evidence="6" id="KW-1185">Reference proteome</keyword>